<dbReference type="EnsemblPlants" id="Ma08_t23710.1">
    <property type="protein sequence ID" value="Ma08_p23710.1"/>
    <property type="gene ID" value="Ma08_g23710"/>
</dbReference>
<evidence type="ECO:0000313" key="3">
    <source>
        <dbReference type="Proteomes" id="UP000012960"/>
    </source>
</evidence>
<proteinExistence type="predicted"/>
<evidence type="ECO:0000313" key="2">
    <source>
        <dbReference type="EnsemblPlants" id="Ma08_p23710.1"/>
    </source>
</evidence>
<accession>A0A804KA04</accession>
<name>A0A804KA04_MUSAM</name>
<dbReference type="Gramene" id="Ma08_t23710.1">
    <property type="protein sequence ID" value="Ma08_p23710.1"/>
    <property type="gene ID" value="Ma08_g23710"/>
</dbReference>
<reference evidence="2" key="1">
    <citation type="submission" date="2021-05" db="UniProtKB">
        <authorList>
            <consortium name="EnsemblPlants"/>
        </authorList>
    </citation>
    <scope>IDENTIFICATION</scope>
    <source>
        <strain evidence="2">subsp. malaccensis</strain>
    </source>
</reference>
<keyword evidence="3" id="KW-1185">Reference proteome</keyword>
<feature type="transmembrane region" description="Helical" evidence="1">
    <location>
        <begin position="20"/>
        <end position="42"/>
    </location>
</feature>
<evidence type="ECO:0000256" key="1">
    <source>
        <dbReference type="SAM" id="Phobius"/>
    </source>
</evidence>
<organism evidence="2 3">
    <name type="scientific">Musa acuminata subsp. malaccensis</name>
    <name type="common">Wild banana</name>
    <name type="synonym">Musa malaccensis</name>
    <dbReference type="NCBI Taxonomy" id="214687"/>
    <lineage>
        <taxon>Eukaryota</taxon>
        <taxon>Viridiplantae</taxon>
        <taxon>Streptophyta</taxon>
        <taxon>Embryophyta</taxon>
        <taxon>Tracheophyta</taxon>
        <taxon>Spermatophyta</taxon>
        <taxon>Magnoliopsida</taxon>
        <taxon>Liliopsida</taxon>
        <taxon>Zingiberales</taxon>
        <taxon>Musaceae</taxon>
        <taxon>Musa</taxon>
    </lineage>
</organism>
<keyword evidence="1" id="KW-1133">Transmembrane helix</keyword>
<keyword evidence="1" id="KW-0812">Transmembrane</keyword>
<dbReference type="AlphaFoldDB" id="A0A804KA04"/>
<sequence length="56" mass="6526">MYRALLGTIRYGGTEKIIKINFSLIVIALSSFSLSFLSSPWLRPLTSRRWGEERRH</sequence>
<dbReference type="InParanoid" id="A0A804KA04"/>
<protein>
    <submittedName>
        <fullName evidence="2">Uncharacterized protein</fullName>
    </submittedName>
</protein>
<keyword evidence="1" id="KW-0472">Membrane</keyword>
<dbReference type="Proteomes" id="UP000012960">
    <property type="component" value="Unplaced"/>
</dbReference>